<dbReference type="InterPro" id="IPR036928">
    <property type="entry name" value="AS_sf"/>
</dbReference>
<dbReference type="PANTHER" id="PTHR43372:SF2">
    <property type="entry name" value="IP13792P"/>
    <property type="match status" value="1"/>
</dbReference>
<accession>A0ABM1N8X7</accession>
<evidence type="ECO:0000313" key="2">
    <source>
        <dbReference type="Proteomes" id="UP000695000"/>
    </source>
</evidence>
<dbReference type="GeneID" id="108567373"/>
<dbReference type="RefSeq" id="XP_017783277.1">
    <property type="nucleotide sequence ID" value="XM_017927788.1"/>
</dbReference>
<name>A0ABM1N8X7_NICVS</name>
<dbReference type="Proteomes" id="UP000695000">
    <property type="component" value="Unplaced"/>
</dbReference>
<reference evidence="3" key="1">
    <citation type="submission" date="2025-08" db="UniProtKB">
        <authorList>
            <consortium name="RefSeq"/>
        </authorList>
    </citation>
    <scope>IDENTIFICATION</scope>
    <source>
        <tissue evidence="3">Whole Larva</tissue>
    </source>
</reference>
<evidence type="ECO:0000313" key="3">
    <source>
        <dbReference type="RefSeq" id="XP_017783277.1"/>
    </source>
</evidence>
<dbReference type="Pfam" id="PF01425">
    <property type="entry name" value="Amidase"/>
    <property type="match status" value="1"/>
</dbReference>
<dbReference type="PIRSF" id="PIRSF001221">
    <property type="entry name" value="Amidase_fungi"/>
    <property type="match status" value="1"/>
</dbReference>
<dbReference type="InterPro" id="IPR052739">
    <property type="entry name" value="FAAH2"/>
</dbReference>
<dbReference type="SUPFAM" id="SSF75304">
    <property type="entry name" value="Amidase signature (AS) enzymes"/>
    <property type="match status" value="1"/>
</dbReference>
<evidence type="ECO:0000259" key="1">
    <source>
        <dbReference type="Pfam" id="PF01425"/>
    </source>
</evidence>
<dbReference type="Gene3D" id="3.90.1300.10">
    <property type="entry name" value="Amidase signature (AS) domain"/>
    <property type="match status" value="1"/>
</dbReference>
<dbReference type="InterPro" id="IPR023631">
    <property type="entry name" value="Amidase_dom"/>
</dbReference>
<protein>
    <submittedName>
        <fullName evidence="3">Fatty-acid amide hydrolase 2-like</fullName>
    </submittedName>
</protein>
<dbReference type="PANTHER" id="PTHR43372">
    <property type="entry name" value="FATTY-ACID AMIDE HYDROLASE"/>
    <property type="match status" value="1"/>
</dbReference>
<sequence>MIRALIHGFCFLLTKVMTILYLPKLLYYKCVSPKRCPPVSDPIYFLPATKLAARIRTGEVSSARTVEAYINRIKEVNPVLNAVVEERFDAALEEARLVDAYVARGEMSVQKIGEKYPLLGVPITIKEVVAVAGMSQNGGYKGNGPIRRADKDADCVAQLKSAGVIILLVSNTPELCYNWETFNHVTGRTLNPYDTRRTCGGSSGGEAVLLASCASVIGVGSDVVGSLRLPPTFCGIYGHKPSPQLISTIGHLPPCTDEELYKFVFSFGPMTRYAVDLPILTNIMAKPNMRQSANLLQEVDPQTINVYYMESSGEFVTDKVNEDIVNAIRKVIRRLKISGIFTKKIQLEEMSDSLDLTFLFLLNIKTLEHAFSYGKSFCLEVIKTLFCMGSVIPNAFFYACVKVMFKWFSSDERNQRNMKLVADFREKFINILGDDGVFIYPAFPATAHFHDQIYSKFLNTAYLGIFNVLGFPVTICPLGVDTKGLPIGIQVVAKPFNDKLCFAMAKELEKNFGGWTPPPYTKQIHNI</sequence>
<organism evidence="2 3">
    <name type="scientific">Nicrophorus vespilloides</name>
    <name type="common">Boreal carrion beetle</name>
    <dbReference type="NCBI Taxonomy" id="110193"/>
    <lineage>
        <taxon>Eukaryota</taxon>
        <taxon>Metazoa</taxon>
        <taxon>Ecdysozoa</taxon>
        <taxon>Arthropoda</taxon>
        <taxon>Hexapoda</taxon>
        <taxon>Insecta</taxon>
        <taxon>Pterygota</taxon>
        <taxon>Neoptera</taxon>
        <taxon>Endopterygota</taxon>
        <taxon>Coleoptera</taxon>
        <taxon>Polyphaga</taxon>
        <taxon>Staphyliniformia</taxon>
        <taxon>Silphidae</taxon>
        <taxon>Nicrophorinae</taxon>
        <taxon>Nicrophorus</taxon>
    </lineage>
</organism>
<keyword evidence="2" id="KW-1185">Reference proteome</keyword>
<feature type="domain" description="Amidase" evidence="1">
    <location>
        <begin position="65"/>
        <end position="501"/>
    </location>
</feature>
<proteinExistence type="predicted"/>
<gene>
    <name evidence="3" type="primary">LOC108567373</name>
</gene>